<dbReference type="InterPro" id="IPR052188">
    <property type="entry name" value="Ni-pincer_cofactor_biosynth"/>
</dbReference>
<gene>
    <name evidence="3" type="primary">larE</name>
    <name evidence="3" type="ORF">H8E23_17965</name>
</gene>
<evidence type="ECO:0000259" key="2">
    <source>
        <dbReference type="Pfam" id="PF00733"/>
    </source>
</evidence>
<dbReference type="InterPro" id="IPR014729">
    <property type="entry name" value="Rossmann-like_a/b/a_fold"/>
</dbReference>
<dbReference type="NCBIfam" id="TIGR00268">
    <property type="entry name" value="ATP-dependent sacrificial sulfur transferase LarE"/>
    <property type="match status" value="1"/>
</dbReference>
<keyword evidence="3" id="KW-0808">Transferase</keyword>
<reference evidence="3 4" key="1">
    <citation type="submission" date="2020-08" db="EMBL/GenBank/DDBJ databases">
        <title>Bridging the membrane lipid divide: bacteria of the FCB group superphylum have the potential to synthesize archaeal ether lipids.</title>
        <authorList>
            <person name="Villanueva L."/>
            <person name="Von Meijenfeldt F.A.B."/>
            <person name="Westbye A.B."/>
            <person name="Yadav S."/>
            <person name="Hopmans E.C."/>
            <person name="Dutilh B.E."/>
            <person name="Sinninghe Damste J.S."/>
        </authorList>
    </citation>
    <scope>NUCLEOTIDE SEQUENCE [LARGE SCALE GENOMIC DNA]</scope>
    <source>
        <strain evidence="3">NIOZ-UU30</strain>
    </source>
</reference>
<proteinExistence type="predicted"/>
<dbReference type="PANTHER" id="PTHR43169">
    <property type="entry name" value="EXSB FAMILY PROTEIN"/>
    <property type="match status" value="1"/>
</dbReference>
<dbReference type="PIRSF" id="PIRSF006661">
    <property type="entry name" value="PP-lp_UCP006661"/>
    <property type="match status" value="1"/>
</dbReference>
<evidence type="ECO:0000313" key="4">
    <source>
        <dbReference type="Proteomes" id="UP000603434"/>
    </source>
</evidence>
<dbReference type="GO" id="GO:0006529">
    <property type="term" value="P:asparagine biosynthetic process"/>
    <property type="evidence" value="ECO:0007669"/>
    <property type="project" value="InterPro"/>
</dbReference>
<dbReference type="Gene3D" id="3.40.50.620">
    <property type="entry name" value="HUPs"/>
    <property type="match status" value="1"/>
</dbReference>
<feature type="active site" description="Nucleophile and sulfur donor" evidence="1">
    <location>
        <position position="178"/>
    </location>
</feature>
<evidence type="ECO:0000313" key="3">
    <source>
        <dbReference type="EMBL" id="MBC8363271.1"/>
    </source>
</evidence>
<dbReference type="AlphaFoldDB" id="A0A8J6NZW8"/>
<dbReference type="GO" id="GO:0004066">
    <property type="term" value="F:asparagine synthase (glutamine-hydrolyzing) activity"/>
    <property type="evidence" value="ECO:0007669"/>
    <property type="project" value="InterPro"/>
</dbReference>
<dbReference type="Proteomes" id="UP000603434">
    <property type="component" value="Unassembled WGS sequence"/>
</dbReference>
<feature type="domain" description="Asparagine synthetase" evidence="2">
    <location>
        <begin position="22"/>
        <end position="107"/>
    </location>
</feature>
<sequence>MIPVYLEEKKQCLVSALKKFDTLMVAFSGGVDSTLLLAVAHAVLHENLVAVTAESPVHPRREKLAAAAQASALGVRHLVLQSREMRQPDFLANLPDRCYICKKYMFEDLLKLADKLKIRHVAHGANTDDLEDFRPGFDAAREMGIHAPMVDAGLTKDDIRMLSKAMDLKTWNAPPLACLATRIPYGTPLTEQALAMVDRAEEILLNLGFECCRVRLHGKMARIELDSKDFESILNQKIRSAVVSRFREIGFSHIAIDLEGYVQGNMNRTIRAAPNYSYKQSNLTNS</sequence>
<name>A0A8J6NZW8_9BACT</name>
<dbReference type="EMBL" id="JACNJH010000283">
    <property type="protein sequence ID" value="MBC8363271.1"/>
    <property type="molecule type" value="Genomic_DNA"/>
</dbReference>
<protein>
    <submittedName>
        <fullName evidence="3">ATP-dependent sacrificial sulfur transferase LarE</fullName>
    </submittedName>
</protein>
<dbReference type="InterPro" id="IPR005232">
    <property type="entry name" value="LarE"/>
</dbReference>
<dbReference type="Pfam" id="PF00733">
    <property type="entry name" value="Asn_synthase"/>
    <property type="match status" value="1"/>
</dbReference>
<dbReference type="CDD" id="cd01990">
    <property type="entry name" value="LarE-like"/>
    <property type="match status" value="1"/>
</dbReference>
<dbReference type="InterPro" id="IPR001962">
    <property type="entry name" value="Asn_synthase"/>
</dbReference>
<comment type="caution">
    <text evidence="3">The sequence shown here is derived from an EMBL/GenBank/DDBJ whole genome shotgun (WGS) entry which is preliminary data.</text>
</comment>
<accession>A0A8J6NZW8</accession>
<evidence type="ECO:0000256" key="1">
    <source>
        <dbReference type="PIRSR" id="PIRSR006661-1"/>
    </source>
</evidence>
<organism evidence="3 4">
    <name type="scientific">Candidatus Desulfatibia profunda</name>
    <dbReference type="NCBI Taxonomy" id="2841695"/>
    <lineage>
        <taxon>Bacteria</taxon>
        <taxon>Pseudomonadati</taxon>
        <taxon>Thermodesulfobacteriota</taxon>
        <taxon>Desulfobacteria</taxon>
        <taxon>Desulfobacterales</taxon>
        <taxon>Desulfobacterales incertae sedis</taxon>
        <taxon>Candidatus Desulfatibia</taxon>
    </lineage>
</organism>
<dbReference type="SUPFAM" id="SSF52402">
    <property type="entry name" value="Adenine nucleotide alpha hydrolases-like"/>
    <property type="match status" value="1"/>
</dbReference>
<dbReference type="GO" id="GO:0016783">
    <property type="term" value="F:sulfurtransferase activity"/>
    <property type="evidence" value="ECO:0007669"/>
    <property type="project" value="InterPro"/>
</dbReference>
<dbReference type="PANTHER" id="PTHR43169:SF2">
    <property type="entry name" value="NAD_GMP SYNTHASE DOMAIN-CONTAINING PROTEIN"/>
    <property type="match status" value="1"/>
</dbReference>